<reference evidence="2" key="1">
    <citation type="submission" date="2022-07" db="EMBL/GenBank/DDBJ databases">
        <title>Phylogenomic reconstructions and comparative analyses of Kickxellomycotina fungi.</title>
        <authorList>
            <person name="Reynolds N.K."/>
            <person name="Stajich J.E."/>
            <person name="Barry K."/>
            <person name="Grigoriev I.V."/>
            <person name="Crous P."/>
            <person name="Smith M.E."/>
        </authorList>
    </citation>
    <scope>NUCLEOTIDE SEQUENCE</scope>
    <source>
        <strain evidence="2">NBRC 105413</strain>
    </source>
</reference>
<dbReference type="Proteomes" id="UP001145021">
    <property type="component" value="Unassembled WGS sequence"/>
</dbReference>
<feature type="compositionally biased region" description="Polar residues" evidence="1">
    <location>
        <begin position="282"/>
        <end position="291"/>
    </location>
</feature>
<proteinExistence type="predicted"/>
<feature type="region of interest" description="Disordered" evidence="1">
    <location>
        <begin position="331"/>
        <end position="388"/>
    </location>
</feature>
<name>A0A9W8CHH5_9FUNG</name>
<dbReference type="EMBL" id="JANBOH010000196">
    <property type="protein sequence ID" value="KAJ1644054.1"/>
    <property type="molecule type" value="Genomic_DNA"/>
</dbReference>
<evidence type="ECO:0000313" key="3">
    <source>
        <dbReference type="Proteomes" id="UP001145021"/>
    </source>
</evidence>
<feature type="region of interest" description="Disordered" evidence="1">
    <location>
        <begin position="248"/>
        <end position="291"/>
    </location>
</feature>
<gene>
    <name evidence="2" type="ORF">LPJ64_004224</name>
</gene>
<comment type="caution">
    <text evidence="2">The sequence shown here is derived from an EMBL/GenBank/DDBJ whole genome shotgun (WGS) entry which is preliminary data.</text>
</comment>
<feature type="compositionally biased region" description="Acidic residues" evidence="1">
    <location>
        <begin position="375"/>
        <end position="387"/>
    </location>
</feature>
<feature type="compositionally biased region" description="Low complexity" evidence="1">
    <location>
        <begin position="12"/>
        <end position="29"/>
    </location>
</feature>
<sequence>MHGLLVPSLDNRASMQSSRSSGQLSKQSRPSMFKHRRDSSLSTSASISSDHTRVLPFATAAFASHRLQPISIKGIPETPVAEEEPNSLCSSPPRIRIGGQAKSLENGDLYYPASGHPRFALAQPRRVVTVNGPAAMPAAAKTLLLSDVEPKATGMGSRPQCARTKRRSVAIGISSMLPSGTAAAVNNSSSVSSGAGGLSGARPRPIIGLGLTLNPADTLVTLQMRCRRNAQPRAVTDPQTAVAEFIKSTKDRRENQSIAVKSTGKKDERAAELSKDAAGAQTPESSGSSESNDLLFDLALLSPQDIMKSCVSLAASPRNLDPELISIARRTRSSQIQVPGTPEAAEEREEREEEKEDKEEKDDQIVPLSLKDAEQEAMCDDDDDDDNEQRRRSMRFLHKPLGPEPTELTCLLCFERVLVPRKRTIAMRCPSCLASLI</sequence>
<protein>
    <submittedName>
        <fullName evidence="2">Uncharacterized protein</fullName>
    </submittedName>
</protein>
<evidence type="ECO:0000256" key="1">
    <source>
        <dbReference type="SAM" id="MobiDB-lite"/>
    </source>
</evidence>
<feature type="compositionally biased region" description="Basic and acidic residues" evidence="1">
    <location>
        <begin position="264"/>
        <end position="275"/>
    </location>
</feature>
<organism evidence="2 3">
    <name type="scientific">Coemansia asiatica</name>
    <dbReference type="NCBI Taxonomy" id="1052880"/>
    <lineage>
        <taxon>Eukaryota</taxon>
        <taxon>Fungi</taxon>
        <taxon>Fungi incertae sedis</taxon>
        <taxon>Zoopagomycota</taxon>
        <taxon>Kickxellomycotina</taxon>
        <taxon>Kickxellomycetes</taxon>
        <taxon>Kickxellales</taxon>
        <taxon>Kickxellaceae</taxon>
        <taxon>Coemansia</taxon>
    </lineage>
</organism>
<keyword evidence="3" id="KW-1185">Reference proteome</keyword>
<accession>A0A9W8CHH5</accession>
<feature type="region of interest" description="Disordered" evidence="1">
    <location>
        <begin position="1"/>
        <end position="48"/>
    </location>
</feature>
<feature type="compositionally biased region" description="Acidic residues" evidence="1">
    <location>
        <begin position="344"/>
        <end position="362"/>
    </location>
</feature>
<dbReference type="AlphaFoldDB" id="A0A9W8CHH5"/>
<evidence type="ECO:0000313" key="2">
    <source>
        <dbReference type="EMBL" id="KAJ1644054.1"/>
    </source>
</evidence>